<dbReference type="EMBL" id="MT142449">
    <property type="protein sequence ID" value="QJA81154.1"/>
    <property type="molecule type" value="Genomic_DNA"/>
</dbReference>
<evidence type="ECO:0000313" key="3">
    <source>
        <dbReference type="EMBL" id="QJA93542.1"/>
    </source>
</evidence>
<dbReference type="EMBL" id="MT143157">
    <property type="protein sequence ID" value="QJA93542.1"/>
    <property type="molecule type" value="Genomic_DNA"/>
</dbReference>
<dbReference type="EMBL" id="MT144262">
    <property type="protein sequence ID" value="QJA51428.1"/>
    <property type="molecule type" value="Genomic_DNA"/>
</dbReference>
<dbReference type="AlphaFoldDB" id="A0A6H1ZV89"/>
<organism evidence="1">
    <name type="scientific">viral metagenome</name>
    <dbReference type="NCBI Taxonomy" id="1070528"/>
    <lineage>
        <taxon>unclassified sequences</taxon>
        <taxon>metagenomes</taxon>
        <taxon>organismal metagenomes</taxon>
    </lineage>
</organism>
<dbReference type="Gene3D" id="3.20.20.70">
    <property type="entry name" value="Aldolase class I"/>
    <property type="match status" value="1"/>
</dbReference>
<accession>A0A6H1ZV89</accession>
<dbReference type="InterPro" id="IPR013785">
    <property type="entry name" value="Aldolase_TIM"/>
</dbReference>
<proteinExistence type="predicted"/>
<name>A0A6H1ZV89_9ZZZZ</name>
<evidence type="ECO:0000313" key="1">
    <source>
        <dbReference type="EMBL" id="QJA51428.1"/>
    </source>
</evidence>
<gene>
    <name evidence="2" type="ORF">MM415A00577_0014</name>
    <name evidence="3" type="ORF">MM415B04191_0005</name>
    <name evidence="1" type="ORF">TM448A02118_0005</name>
</gene>
<dbReference type="SUPFAM" id="SSF102114">
    <property type="entry name" value="Radical SAM enzymes"/>
    <property type="match status" value="1"/>
</dbReference>
<protein>
    <submittedName>
        <fullName evidence="1">Uncharacterized protein</fullName>
    </submittedName>
</protein>
<dbReference type="InterPro" id="IPR058240">
    <property type="entry name" value="rSAM_sf"/>
</dbReference>
<evidence type="ECO:0000313" key="2">
    <source>
        <dbReference type="EMBL" id="QJA81154.1"/>
    </source>
</evidence>
<sequence>MVAKAIDAWAGLRWVRTNFPEVETHATITINNSNYLWLEEIVDELSDLGVFSNINGVHYNKDGGYDFFSDEAYGLMLKKQDYSKLGRIFNRILETRGLVQNMEMLLMGIDKFIEMGWHCNGDPYGGPTIDSDGSLRCCGYRKGTRTCNLSIFDLPKLESSWTESVYKDAMDCPGCSWSCSWMYHYWKDKDEMFGEKVFANHARRSGEKQKKSYSL</sequence>
<reference evidence="1" key="1">
    <citation type="submission" date="2020-03" db="EMBL/GenBank/DDBJ databases">
        <title>The deep terrestrial virosphere.</title>
        <authorList>
            <person name="Holmfeldt K."/>
            <person name="Nilsson E."/>
            <person name="Simone D."/>
            <person name="Lopez-Fernandez M."/>
            <person name="Wu X."/>
            <person name="de Brujin I."/>
            <person name="Lundin D."/>
            <person name="Andersson A."/>
            <person name="Bertilsson S."/>
            <person name="Dopson M."/>
        </authorList>
    </citation>
    <scope>NUCLEOTIDE SEQUENCE</scope>
    <source>
        <strain evidence="2">MM415A00577</strain>
        <strain evidence="3">MM415B04191</strain>
        <strain evidence="1">TM448A02118</strain>
    </source>
</reference>